<evidence type="ECO:0000313" key="2">
    <source>
        <dbReference type="Proteomes" id="UP000034982"/>
    </source>
</evidence>
<evidence type="ECO:0000313" key="1">
    <source>
        <dbReference type="EMBL" id="ETK07004.1"/>
    </source>
</evidence>
<reference evidence="1 2" key="1">
    <citation type="submission" date="2013-11" db="EMBL/GenBank/DDBJ databases">
        <title>Single cell genomics of uncultured Tannerella BU063 (oral taxon 286).</title>
        <authorList>
            <person name="Beall C.J."/>
            <person name="Campbell A.G."/>
            <person name="Griffen A.L."/>
            <person name="Podar M."/>
            <person name="Leys E.J."/>
        </authorList>
    </citation>
    <scope>NUCLEOTIDE SEQUENCE [LARGE SCALE GENOMIC DNA]</scope>
    <source>
        <strain evidence="1">Cell 1/3</strain>
    </source>
</reference>
<proteinExistence type="predicted"/>
<sequence>MSAEEFDSIAFTRRHVVRLMDGREYSIEAVDFERREVKYYSESDFPHWVKLKRIAAVL</sequence>
<protein>
    <submittedName>
        <fullName evidence="1">Uncharacterized protein</fullName>
    </submittedName>
</protein>
<comment type="caution">
    <text evidence="1">The sequence shown here is derived from an EMBL/GenBank/DDBJ whole genome shotgun (WGS) entry which is preliminary data.</text>
</comment>
<dbReference type="AlphaFoldDB" id="W2CID6"/>
<dbReference type="PATRIC" id="fig|1411022.3.peg.1025"/>
<dbReference type="EMBL" id="AYYE01001103">
    <property type="protein sequence ID" value="ETK07004.1"/>
    <property type="molecule type" value="Genomic_DNA"/>
</dbReference>
<accession>W2CID6</accession>
<organism evidence="1 2">
    <name type="scientific">Tannerella sp. oral taxon BU063 isolate Cell 1/3</name>
    <dbReference type="NCBI Taxonomy" id="1411022"/>
    <lineage>
        <taxon>Bacteria</taxon>
        <taxon>Pseudomonadati</taxon>
        <taxon>Bacteroidota</taxon>
        <taxon>Bacteroidia</taxon>
        <taxon>Bacteroidales</taxon>
        <taxon>Tannerellaceae</taxon>
        <taxon>Tannerella</taxon>
    </lineage>
</organism>
<dbReference type="Proteomes" id="UP000034982">
    <property type="component" value="Unassembled WGS sequence"/>
</dbReference>
<gene>
    <name evidence="1" type="ORF">T230_09455</name>
</gene>
<name>W2CID6_9BACT</name>